<protein>
    <submittedName>
        <fullName evidence="1">Uncharacterized protein</fullName>
    </submittedName>
</protein>
<name>A0ACC0V1M6_9HYPO</name>
<dbReference type="Proteomes" id="UP001163324">
    <property type="component" value="Chromosome 5"/>
</dbReference>
<gene>
    <name evidence="1" type="ORF">N3K66_006270</name>
</gene>
<organism evidence="1 2">
    <name type="scientific">Trichothecium roseum</name>
    <dbReference type="NCBI Taxonomy" id="47278"/>
    <lineage>
        <taxon>Eukaryota</taxon>
        <taxon>Fungi</taxon>
        <taxon>Dikarya</taxon>
        <taxon>Ascomycota</taxon>
        <taxon>Pezizomycotina</taxon>
        <taxon>Sordariomycetes</taxon>
        <taxon>Hypocreomycetidae</taxon>
        <taxon>Hypocreales</taxon>
        <taxon>Hypocreales incertae sedis</taxon>
        <taxon>Trichothecium</taxon>
    </lineage>
</organism>
<reference evidence="1" key="1">
    <citation type="submission" date="2022-10" db="EMBL/GenBank/DDBJ databases">
        <title>Complete Genome of Trichothecium roseum strain YXFP-22015, a Plant Pathogen Isolated from Citrus.</title>
        <authorList>
            <person name="Wang Y."/>
            <person name="Zhu L."/>
        </authorList>
    </citation>
    <scope>NUCLEOTIDE SEQUENCE</scope>
    <source>
        <strain evidence="1">YXFP-22015</strain>
    </source>
</reference>
<keyword evidence="2" id="KW-1185">Reference proteome</keyword>
<comment type="caution">
    <text evidence="1">The sequence shown here is derived from an EMBL/GenBank/DDBJ whole genome shotgun (WGS) entry which is preliminary data.</text>
</comment>
<sequence>MTAANPSLPPRPESQANAAPIPQQQEQEQQPAAPQQPPAGYALWPGSYGQAYQTYSQYAAQNQQPAAGAQQYQQQQESWQHAAGPQGVAATGLPEEKKNWVFVKMGAWALDLVVGIIVVALTVALIHASEWGMVVIMLVPIPAAALLWSGAELITRAIRKFKHGIHPGAHVALHLLITLASAVVAGICVGASVLVDPGDTSMYCSSYSTFNDGPRVYSDCYDPFGGRKDLFVALSAFYVILALVNFFLFVVACIDTSRRNKALRNRPVMVIQNPAAYWGGWQPMPQGGPPPAGAVPMNAYPHQQQGPQSQPHGQPIAVPQTSAYGNGITHDGASQISVPSPAMPVPHPQHEQRQDQQQMSEKGKEPEQQQPHAIHEFYTPGSGR</sequence>
<accession>A0ACC0V1M6</accession>
<dbReference type="EMBL" id="CM047944">
    <property type="protein sequence ID" value="KAI9899809.1"/>
    <property type="molecule type" value="Genomic_DNA"/>
</dbReference>
<evidence type="ECO:0000313" key="2">
    <source>
        <dbReference type="Proteomes" id="UP001163324"/>
    </source>
</evidence>
<proteinExistence type="predicted"/>
<evidence type="ECO:0000313" key="1">
    <source>
        <dbReference type="EMBL" id="KAI9899809.1"/>
    </source>
</evidence>